<accession>A0A4U9XMY0</accession>
<evidence type="ECO:0000313" key="1">
    <source>
        <dbReference type="EMBL" id="VTS14900.1"/>
    </source>
</evidence>
<gene>
    <name evidence="1" type="ORF">NCTC5385_00446</name>
</gene>
<dbReference type="EMBL" id="LR594035">
    <property type="protein sequence ID" value="VTS14900.1"/>
    <property type="molecule type" value="Genomic_DNA"/>
</dbReference>
<sequence>MNKTQLLSLLKLKLGISTNLRDDPLNKIIDSVISEVEKVYGITLDTTRSDHETFLIDFAAYRYEGGNDMPRSIQWRLHNLQISNRAVINIVE</sequence>
<dbReference type="AlphaFoldDB" id="A0A4U9XMY0"/>
<evidence type="ECO:0000313" key="2">
    <source>
        <dbReference type="Proteomes" id="UP000304914"/>
    </source>
</evidence>
<reference evidence="1 2" key="1">
    <citation type="submission" date="2019-05" db="EMBL/GenBank/DDBJ databases">
        <authorList>
            <consortium name="Pathogen Informatics"/>
        </authorList>
    </citation>
    <scope>NUCLEOTIDE SEQUENCE [LARGE SCALE GENOMIC DNA]</scope>
    <source>
        <strain evidence="1 2">NCTC5385</strain>
    </source>
</reference>
<dbReference type="Proteomes" id="UP000304914">
    <property type="component" value="Chromosome"/>
</dbReference>
<proteinExistence type="predicted"/>
<protein>
    <submittedName>
        <fullName evidence="1">Bacteriophage pi2 protein 35</fullName>
    </submittedName>
</protein>
<name>A0A4U9XMY0_9STRE</name>
<organism evidence="1 2">
    <name type="scientific">Streptococcus pseudoporcinus</name>
    <dbReference type="NCBI Taxonomy" id="361101"/>
    <lineage>
        <taxon>Bacteria</taxon>
        <taxon>Bacillati</taxon>
        <taxon>Bacillota</taxon>
        <taxon>Bacilli</taxon>
        <taxon>Lactobacillales</taxon>
        <taxon>Streptococcaceae</taxon>
        <taxon>Streptococcus</taxon>
    </lineage>
</organism>